<accession>A0A0L0J3A4</accession>
<proteinExistence type="predicted"/>
<dbReference type="RefSeq" id="WP_050472104.1">
    <property type="nucleotide sequence ID" value="NZ_CP013068.1"/>
</dbReference>
<evidence type="ECO:0000313" key="1">
    <source>
        <dbReference type="EMBL" id="ALV25995.1"/>
    </source>
</evidence>
<dbReference type="AlphaFoldDB" id="A0A0L0J3A4"/>
<sequence length="59" mass="6433">MEKQNAATLEIARDVQQVLAGTAEVSASITGFPRAAEATEGLPRGFWCWRAVLPAMRRC</sequence>
<dbReference type="STRING" id="121719.APZ00_01980"/>
<evidence type="ECO:0000313" key="2">
    <source>
        <dbReference type="Proteomes" id="UP000064921"/>
    </source>
</evidence>
<dbReference type="PATRIC" id="fig|121719.5.peg.3282"/>
<dbReference type="KEGG" id="pphr:APZ00_01980"/>
<name>A0A0L0J3A4_9HYPH</name>
<protein>
    <submittedName>
        <fullName evidence="1">Uncharacterized protein</fullName>
    </submittedName>
</protein>
<organism evidence="1 2">
    <name type="scientific">Pannonibacter phragmitetus</name>
    <dbReference type="NCBI Taxonomy" id="121719"/>
    <lineage>
        <taxon>Bacteria</taxon>
        <taxon>Pseudomonadati</taxon>
        <taxon>Pseudomonadota</taxon>
        <taxon>Alphaproteobacteria</taxon>
        <taxon>Hyphomicrobiales</taxon>
        <taxon>Stappiaceae</taxon>
        <taxon>Pannonibacter</taxon>
    </lineage>
</organism>
<gene>
    <name evidence="1" type="ORF">APZ00_01980</name>
</gene>
<dbReference type="EMBL" id="CP013068">
    <property type="protein sequence ID" value="ALV25995.1"/>
    <property type="molecule type" value="Genomic_DNA"/>
</dbReference>
<keyword evidence="2" id="KW-1185">Reference proteome</keyword>
<reference evidence="1 2" key="1">
    <citation type="submission" date="2015-10" db="EMBL/GenBank/DDBJ databases">
        <title>The world's first case of liver abscess caused by Pannonibacter phragmitetus.</title>
        <authorList>
            <person name="Ming D."/>
            <person name="Wang M."/>
            <person name="Zhou Y."/>
            <person name="Jiang T."/>
            <person name="Hu S."/>
        </authorList>
    </citation>
    <scope>NUCLEOTIDE SEQUENCE [LARGE SCALE GENOMIC DNA]</scope>
    <source>
        <strain evidence="1 2">31801</strain>
    </source>
</reference>
<dbReference type="Proteomes" id="UP000064921">
    <property type="component" value="Chromosome"/>
</dbReference>